<reference evidence="2 3" key="1">
    <citation type="journal article" date="2017" name="Int. J. Syst. Evol. Microbiol.">
        <title>Photobacterium alginatilyticum sp. nov., a marine bacterium isolated from bottom seawater.</title>
        <authorList>
            <person name="Wang X."/>
            <person name="Wang Y."/>
            <person name="Yang X."/>
            <person name="Sun H."/>
            <person name="Li B."/>
            <person name="Zhang X.H."/>
        </authorList>
    </citation>
    <scope>NUCLEOTIDE SEQUENCE [LARGE SCALE GENOMIC DNA]</scope>
    <source>
        <strain evidence="2 3">P03D4</strain>
    </source>
</reference>
<dbReference type="EMBL" id="RSEJ01000022">
    <property type="protein sequence ID" value="NBI54657.1"/>
    <property type="molecule type" value="Genomic_DNA"/>
</dbReference>
<comment type="caution">
    <text evidence="2">The sequence shown here is derived from an EMBL/GenBank/DDBJ whole genome shotgun (WGS) entry which is preliminary data.</text>
</comment>
<dbReference type="Proteomes" id="UP000738517">
    <property type="component" value="Unassembled WGS sequence"/>
</dbReference>
<protein>
    <submittedName>
        <fullName evidence="2">Phage portal protein</fullName>
    </submittedName>
</protein>
<feature type="region of interest" description="Disordered" evidence="1">
    <location>
        <begin position="419"/>
        <end position="454"/>
    </location>
</feature>
<organism evidence="2 3">
    <name type="scientific">Photobacterium alginatilyticum</name>
    <dbReference type="NCBI Taxonomy" id="1775171"/>
    <lineage>
        <taxon>Bacteria</taxon>
        <taxon>Pseudomonadati</taxon>
        <taxon>Pseudomonadota</taxon>
        <taxon>Gammaproteobacteria</taxon>
        <taxon>Vibrionales</taxon>
        <taxon>Vibrionaceae</taxon>
        <taxon>Photobacterium</taxon>
    </lineage>
</organism>
<accession>A0ABW9YLD1</accession>
<feature type="compositionally biased region" description="Polar residues" evidence="1">
    <location>
        <begin position="240"/>
        <end position="256"/>
    </location>
</feature>
<evidence type="ECO:0000313" key="3">
    <source>
        <dbReference type="Proteomes" id="UP000738517"/>
    </source>
</evidence>
<name>A0ABW9YLD1_9GAMM</name>
<dbReference type="InterPro" id="IPR006429">
    <property type="entry name" value="Phage_lambda_portal"/>
</dbReference>
<evidence type="ECO:0000313" key="2">
    <source>
        <dbReference type="EMBL" id="NBI54657.1"/>
    </source>
</evidence>
<dbReference type="Pfam" id="PF05136">
    <property type="entry name" value="Phage_portal_2"/>
    <property type="match status" value="1"/>
</dbReference>
<dbReference type="RefSeq" id="WP_160654909.1">
    <property type="nucleotide sequence ID" value="NZ_RSEJ01000022.1"/>
</dbReference>
<keyword evidence="3" id="KW-1185">Reference proteome</keyword>
<evidence type="ECO:0000256" key="1">
    <source>
        <dbReference type="SAM" id="MobiDB-lite"/>
    </source>
</evidence>
<feature type="region of interest" description="Disordered" evidence="1">
    <location>
        <begin position="237"/>
        <end position="256"/>
    </location>
</feature>
<sequence>MSYSAVAKSALFSDAQLHDNEKSEQALNNEIKASHHLMRNNPIVRIGATRFRASCIGGGAKPVFSPDIFSPEFLTRFDHWMHYCDFSGHSNFAGVQALAVMTAIIEGRAFIVRRRTLDFIPLQLEVVSPLSLASELDRPGRGSYIRGGILYSKNGKPKKYAFYKLPRDHPEFNEESVNWLPASDVIDIRDVVHPGQSSAQPWISAGADFAKQYKDNQTVEIKSRMKRQGQQVFALKEGDVSQTGQAPKAGQTNQPQKLVHRVGGLTVLHGIKDIKTASPPEIAGNYQEHNNQVLRMVAGLFGITYEMLTGDLTQVNYSSIRAGMINHRRFISQLRGIYLEPSFNRIIGWFCDAYHLTDGPDLPDYFVNPYAYIAPVWIWPEWEEIDPLKAAKALVLELQEDITSLEKIANQRGNTLDQHLDSVKRSKDAAEQRGIVTNETSAPVDDQQTDDDDD</sequence>
<gene>
    <name evidence="2" type="ORF">EIZ48_19265</name>
</gene>
<proteinExistence type="predicted"/>
<feature type="compositionally biased region" description="Basic and acidic residues" evidence="1">
    <location>
        <begin position="419"/>
        <end position="431"/>
    </location>
</feature>